<evidence type="ECO:0000313" key="2">
    <source>
        <dbReference type="EMBL" id="CUP00562.1"/>
    </source>
</evidence>
<evidence type="ECO:0000256" key="1">
    <source>
        <dbReference type="SAM" id="Phobius"/>
    </source>
</evidence>
<keyword evidence="1" id="KW-1133">Transmembrane helix</keyword>
<feature type="transmembrane region" description="Helical" evidence="1">
    <location>
        <begin position="145"/>
        <end position="164"/>
    </location>
</feature>
<feature type="transmembrane region" description="Helical" evidence="1">
    <location>
        <begin position="112"/>
        <end position="133"/>
    </location>
</feature>
<dbReference type="Proteomes" id="UP000095651">
    <property type="component" value="Unassembled WGS sequence"/>
</dbReference>
<evidence type="ECO:0000313" key="3">
    <source>
        <dbReference type="Proteomes" id="UP000095651"/>
    </source>
</evidence>
<feature type="transmembrane region" description="Helical" evidence="1">
    <location>
        <begin position="314"/>
        <end position="336"/>
    </location>
</feature>
<evidence type="ECO:0008006" key="4">
    <source>
        <dbReference type="Google" id="ProtNLM"/>
    </source>
</evidence>
<reference evidence="2 3" key="1">
    <citation type="submission" date="2015-09" db="EMBL/GenBank/DDBJ databases">
        <authorList>
            <consortium name="Pathogen Informatics"/>
        </authorList>
    </citation>
    <scope>NUCLEOTIDE SEQUENCE [LARGE SCALE GENOMIC DNA]</scope>
    <source>
        <strain evidence="2 3">2789STDY5608850</strain>
    </source>
</reference>
<protein>
    <recommendedName>
        <fullName evidence="4">DUF3592 domain-containing protein</fullName>
    </recommendedName>
</protein>
<feature type="transmembrane region" description="Helical" evidence="1">
    <location>
        <begin position="202"/>
        <end position="220"/>
    </location>
</feature>
<sequence length="337" mass="38870">MNERKIRGQLQMNKRYFRRYWRTIGIFTVWLFLVAYVFGAAKEALNSLNILISLIVLIGMEYGLGFGQDKRVIRSNQRKIESDRQRRESMGETEWNEYQIKNKRIAEYRKNLMWKAVFLDLVMGTAYMTGLGLTYGKDPKWLRDAIPALLWFLMFFLVLAAWIISFPKRMREGKIFIWEVLFVAPFMVFPFFPLISDRIVCGFTAFTGGTIFSVLAIGYMRQTRKKEKVCTVMTTAKVIDNIKSTVHLERPGDIPIYAYQPVLEYGAGGERKQVICGDGEPSPYPLDEVYTIYYNPENPEEFRFADHRPAAERLIGPVFLGIGIVLLAGAVGIWGLT</sequence>
<name>A0A174JLG3_9FIRM</name>
<organism evidence="2 3">
    <name type="scientific">Hungatella hathewayi</name>
    <dbReference type="NCBI Taxonomy" id="154046"/>
    <lineage>
        <taxon>Bacteria</taxon>
        <taxon>Bacillati</taxon>
        <taxon>Bacillota</taxon>
        <taxon>Clostridia</taxon>
        <taxon>Lachnospirales</taxon>
        <taxon>Lachnospiraceae</taxon>
        <taxon>Hungatella</taxon>
    </lineage>
</organism>
<feature type="transmembrane region" description="Helical" evidence="1">
    <location>
        <begin position="20"/>
        <end position="38"/>
    </location>
</feature>
<feature type="transmembrane region" description="Helical" evidence="1">
    <location>
        <begin position="44"/>
        <end position="64"/>
    </location>
</feature>
<accession>A0A174JLG3</accession>
<dbReference type="EMBL" id="CYZE01000016">
    <property type="protein sequence ID" value="CUP00562.1"/>
    <property type="molecule type" value="Genomic_DNA"/>
</dbReference>
<proteinExistence type="predicted"/>
<feature type="transmembrane region" description="Helical" evidence="1">
    <location>
        <begin position="176"/>
        <end position="196"/>
    </location>
</feature>
<dbReference type="AlphaFoldDB" id="A0A174JLG3"/>
<keyword evidence="1" id="KW-0812">Transmembrane</keyword>
<keyword evidence="1" id="KW-0472">Membrane</keyword>
<gene>
    <name evidence="2" type="ORF">ERS852407_04668</name>
</gene>